<organism evidence="1 2">
    <name type="scientific">Rubellimicrobium mesophilum DSM 19309</name>
    <dbReference type="NCBI Taxonomy" id="442562"/>
    <lineage>
        <taxon>Bacteria</taxon>
        <taxon>Pseudomonadati</taxon>
        <taxon>Pseudomonadota</taxon>
        <taxon>Alphaproteobacteria</taxon>
        <taxon>Rhodobacterales</taxon>
        <taxon>Roseobacteraceae</taxon>
        <taxon>Rubellimicrobium</taxon>
    </lineage>
</organism>
<dbReference type="HOGENOM" id="CLU_333108_0_0_5"/>
<proteinExistence type="predicted"/>
<keyword evidence="2" id="KW-1185">Reference proteome</keyword>
<sequence length="760" mass="83101">MMRVDSSDMAWWVEDSPWDPARGAHLSEMQRSAGAWHVAVGSQRLRIDVVEDGLGPAELDALLDAFRGELLSLILGDSAATGEVRGAGGGADLAEAAAAFAAALRRVLRAPPVDLREALEPCPRDRLRAGPATFRDHARHPSARRLAGRVAVATHDLPEARHLRHLAGVAARLARAGEAGAAARAGLLGQLGALHRNRAAALLAERERSVEPAIFERQLVDTERRMADLAGYRSEDEEGHVATQRLRIGKPYGRDGRAFFVDEDREGGPYRVVQLPRDLVDALRDALHLCRAYALQGRLVETEETNGKGDKYRLLRFETVTRVEPCRDVVAEKRARRDWLARRGWVAPLTTKERRENEREAASAGRRAEALGARAAATDRAAAGLAAAREGLAAAERAFAALGVGLSPSRPAGMRFLRDPAFAAAIAAWNALRAAADAAGIDEGLLDGLERVSLLPASDLYEKWCLLRVLGLLVDDYRFQAPPGWQARLVEAAVARRSDLSLLLTRPDVGLQARVTWQMVLPNGRRPDVVVEVRRLGDEGGSTQGLVMDAKFRARWRLSELEGVLRDLRRVKGYDRDGAARVFVLHPAQGAHDPPTSPLAWGRHANYGQRRPGNHRGGAVWVAPAADEGHLKRLLALELQHAFAPPTPVGNAGRDRERYWWESDSFCVECGERHDPRGVTAKATQGGYTSWTLDCLACGQATLRTHCYQCDDDGRRTLWKNGSGLTYHETVADDLGNIMCPRCGAYFDEGARGDGGEDRR</sequence>
<dbReference type="AlphaFoldDB" id="A0A017HLQ9"/>
<protein>
    <submittedName>
        <fullName evidence="1">Uncharacterized protein</fullName>
    </submittedName>
</protein>
<dbReference type="EMBL" id="AOSK01000108">
    <property type="protein sequence ID" value="EYD74714.1"/>
    <property type="molecule type" value="Genomic_DNA"/>
</dbReference>
<evidence type="ECO:0000313" key="1">
    <source>
        <dbReference type="EMBL" id="EYD74714.1"/>
    </source>
</evidence>
<reference evidence="1 2" key="1">
    <citation type="submission" date="2013-02" db="EMBL/GenBank/DDBJ databases">
        <authorList>
            <person name="Fiebig A."/>
            <person name="Goeker M."/>
            <person name="Klenk H.-P.P."/>
        </authorList>
    </citation>
    <scope>NUCLEOTIDE SEQUENCE [LARGE SCALE GENOMIC DNA]</scope>
    <source>
        <strain evidence="1 2">DSM 19309</strain>
    </source>
</reference>
<name>A0A017HLQ9_9RHOB</name>
<evidence type="ECO:0000313" key="2">
    <source>
        <dbReference type="Proteomes" id="UP000019666"/>
    </source>
</evidence>
<comment type="caution">
    <text evidence="1">The sequence shown here is derived from an EMBL/GenBank/DDBJ whole genome shotgun (WGS) entry which is preliminary data.</text>
</comment>
<gene>
    <name evidence="1" type="ORF">Rumeso_03667</name>
</gene>
<accession>A0A017HLQ9</accession>
<dbReference type="Proteomes" id="UP000019666">
    <property type="component" value="Unassembled WGS sequence"/>
</dbReference>